<keyword evidence="11" id="KW-1185">Reference proteome</keyword>
<dbReference type="Gene3D" id="3.30.420.40">
    <property type="match status" value="2"/>
</dbReference>
<evidence type="ECO:0000256" key="2">
    <source>
        <dbReference type="ARBA" id="ARBA00022679"/>
    </source>
</evidence>
<keyword evidence="1 8" id="KW-0963">Cytoplasm</keyword>
<keyword evidence="6 8" id="KW-0012">Acyltransferase</keyword>
<name>A0A6H1WQY5_9BACT</name>
<dbReference type="EC" id="2.3.1.234" evidence="8"/>
<feature type="domain" description="Gcp-like" evidence="9">
    <location>
        <begin position="28"/>
        <end position="304"/>
    </location>
</feature>
<dbReference type="GO" id="GO:0005737">
    <property type="term" value="C:cytoplasm"/>
    <property type="evidence" value="ECO:0007669"/>
    <property type="project" value="UniProtKB-SubCell"/>
</dbReference>
<dbReference type="InterPro" id="IPR000905">
    <property type="entry name" value="Gcp-like_dom"/>
</dbReference>
<feature type="binding site" evidence="8">
    <location>
        <position position="180"/>
    </location>
    <ligand>
        <name>substrate</name>
    </ligand>
</feature>
<dbReference type="NCBIfam" id="TIGR00329">
    <property type="entry name" value="gcp_kae1"/>
    <property type="match status" value="1"/>
</dbReference>
<feature type="binding site" evidence="8">
    <location>
        <position position="298"/>
    </location>
    <ligand>
        <name>Fe cation</name>
        <dbReference type="ChEBI" id="CHEBI:24875"/>
    </ligand>
</feature>
<evidence type="ECO:0000256" key="3">
    <source>
        <dbReference type="ARBA" id="ARBA00022694"/>
    </source>
</evidence>
<dbReference type="GO" id="GO:0061711">
    <property type="term" value="F:tRNA N(6)-L-threonylcarbamoyladenine synthase activity"/>
    <property type="evidence" value="ECO:0007669"/>
    <property type="project" value="UniProtKB-EC"/>
</dbReference>
<dbReference type="CDD" id="cd24133">
    <property type="entry name" value="ASKHA_NBD_TsaD_bac"/>
    <property type="match status" value="1"/>
</dbReference>
<dbReference type="RefSeq" id="WP_168718942.1">
    <property type="nucleotide sequence ID" value="NZ_CP042909.1"/>
</dbReference>
<dbReference type="InterPro" id="IPR017861">
    <property type="entry name" value="KAE1/TsaD"/>
</dbReference>
<dbReference type="PANTHER" id="PTHR11735">
    <property type="entry name" value="TRNA N6-ADENOSINE THREONYLCARBAMOYLTRANSFERASE"/>
    <property type="match status" value="1"/>
</dbReference>
<dbReference type="EMBL" id="CP042909">
    <property type="protein sequence ID" value="QJA05578.1"/>
    <property type="molecule type" value="Genomic_DNA"/>
</dbReference>
<dbReference type="KEGG" id="tmai:FVE67_01650"/>
<keyword evidence="4 8" id="KW-0479">Metal-binding</keyword>
<evidence type="ECO:0000313" key="10">
    <source>
        <dbReference type="EMBL" id="QJA05578.1"/>
    </source>
</evidence>
<dbReference type="HAMAP" id="MF_01445">
    <property type="entry name" value="TsaD"/>
    <property type="match status" value="1"/>
</dbReference>
<proteinExistence type="inferred from homology"/>
<evidence type="ECO:0000256" key="7">
    <source>
        <dbReference type="ARBA" id="ARBA00048117"/>
    </source>
</evidence>
<dbReference type="Proteomes" id="UP000501253">
    <property type="component" value="Chromosome"/>
</dbReference>
<accession>A0A6H1WQY5</accession>
<dbReference type="SUPFAM" id="SSF53067">
    <property type="entry name" value="Actin-like ATPase domain"/>
    <property type="match status" value="2"/>
</dbReference>
<dbReference type="PRINTS" id="PR00789">
    <property type="entry name" value="OSIALOPTASE"/>
</dbReference>
<evidence type="ECO:0000313" key="11">
    <source>
        <dbReference type="Proteomes" id="UP000501253"/>
    </source>
</evidence>
<keyword evidence="3 8" id="KW-0819">tRNA processing</keyword>
<comment type="caution">
    <text evidence="8">Lacks conserved residue(s) required for the propagation of feature annotation.</text>
</comment>
<evidence type="ECO:0000256" key="6">
    <source>
        <dbReference type="ARBA" id="ARBA00023315"/>
    </source>
</evidence>
<dbReference type="InterPro" id="IPR043129">
    <property type="entry name" value="ATPase_NBD"/>
</dbReference>
<evidence type="ECO:0000256" key="1">
    <source>
        <dbReference type="ARBA" id="ARBA00022490"/>
    </source>
</evidence>
<gene>
    <name evidence="8 10" type="primary">tsaD</name>
    <name evidence="10" type="ORF">FVE67_01650</name>
</gene>
<keyword evidence="5 8" id="KW-0408">Iron</keyword>
<evidence type="ECO:0000256" key="4">
    <source>
        <dbReference type="ARBA" id="ARBA00022723"/>
    </source>
</evidence>
<comment type="subcellular location">
    <subcellularLocation>
        <location evidence="8">Cytoplasm</location>
    </subcellularLocation>
</comment>
<evidence type="ECO:0000256" key="5">
    <source>
        <dbReference type="ARBA" id="ARBA00023004"/>
    </source>
</evidence>
<comment type="catalytic activity">
    <reaction evidence="7 8">
        <text>L-threonylcarbamoyladenylate + adenosine(37) in tRNA = N(6)-L-threonylcarbamoyladenosine(37) in tRNA + AMP + H(+)</text>
        <dbReference type="Rhea" id="RHEA:37059"/>
        <dbReference type="Rhea" id="RHEA-COMP:10162"/>
        <dbReference type="Rhea" id="RHEA-COMP:10163"/>
        <dbReference type="ChEBI" id="CHEBI:15378"/>
        <dbReference type="ChEBI" id="CHEBI:73682"/>
        <dbReference type="ChEBI" id="CHEBI:74411"/>
        <dbReference type="ChEBI" id="CHEBI:74418"/>
        <dbReference type="ChEBI" id="CHEBI:456215"/>
        <dbReference type="EC" id="2.3.1.234"/>
    </reaction>
</comment>
<comment type="function">
    <text evidence="8">Required for the formation of a threonylcarbamoyl group on adenosine at position 37 (t(6)A37) in tRNAs that read codons beginning with adenine. Is involved in the transfer of the threonylcarbamoyl moiety of threonylcarbamoyl-AMP (TC-AMP) to the N6 group of A37, together with TsaE and TsaB. TsaD likely plays a direct catalytic role in this reaction.</text>
</comment>
<feature type="binding site" evidence="8">
    <location>
        <begin position="134"/>
        <end position="138"/>
    </location>
    <ligand>
        <name>substrate</name>
    </ligand>
</feature>
<dbReference type="GO" id="GO:0005506">
    <property type="term" value="F:iron ion binding"/>
    <property type="evidence" value="ECO:0007669"/>
    <property type="project" value="UniProtKB-UniRule"/>
</dbReference>
<protein>
    <recommendedName>
        <fullName evidence="8">tRNA N6-adenosine threonylcarbamoyltransferase</fullName>
        <ecNumber evidence="8">2.3.1.234</ecNumber>
    </recommendedName>
    <alternativeName>
        <fullName evidence="8">N6-L-threonylcarbamoyladenine synthase</fullName>
        <shortName evidence="8">t(6)A synthase</shortName>
    </alternativeName>
    <alternativeName>
        <fullName evidence="8">t(6)A37 threonylcarbamoyladenosine biosynthesis protein TsaD</fullName>
    </alternativeName>
    <alternativeName>
        <fullName evidence="8">tRNA threonylcarbamoyladenosine biosynthesis protein TsaD</fullName>
    </alternativeName>
</protein>
<dbReference type="PANTHER" id="PTHR11735:SF6">
    <property type="entry name" value="TRNA N6-ADENOSINE THREONYLCARBAMOYLTRANSFERASE, MITOCHONDRIAL"/>
    <property type="match status" value="1"/>
</dbReference>
<evidence type="ECO:0000256" key="8">
    <source>
        <dbReference type="HAMAP-Rule" id="MF_01445"/>
    </source>
</evidence>
<feature type="binding site" evidence="8">
    <location>
        <position position="116"/>
    </location>
    <ligand>
        <name>Fe cation</name>
        <dbReference type="ChEBI" id="CHEBI:24875"/>
    </ligand>
</feature>
<feature type="binding site" evidence="8">
    <location>
        <position position="167"/>
    </location>
    <ligand>
        <name>substrate</name>
    </ligand>
</feature>
<sequence>MRVLAIESSCDETAVALVSCGPEDFRVEASLVSSQVELHRPFGGVVPEVASRRHLEVLYPLTEEVFRRHRPEELDLVAVTAGPGLPGSLVVGVSFAKALAYALGKPLAAADHVKAHTLAIFLEETPDFPFLSLVVSGGHTALFLVKSPTEHLLLGHTRDDAAGEAFDKVARLLGLGYPGGPVISRLAERGDPRKIALPRPMLESPDLDFSFSGLKTAVLNLVRSGRSFETADLCASFEEAVCEVLVEKARRALKALGLSTLVVSGGVAANRRLRQKFLEMGKEEGVRVLFPSPEYCTDNAAMVAVAGYFAYQDSGPAGLDLDIHARSLFPRLELSLT</sequence>
<dbReference type="GO" id="GO:0002949">
    <property type="term" value="P:tRNA threonylcarbamoyladenosine modification"/>
    <property type="evidence" value="ECO:0007669"/>
    <property type="project" value="UniProtKB-UniRule"/>
</dbReference>
<feature type="binding site" evidence="8">
    <location>
        <position position="112"/>
    </location>
    <ligand>
        <name>Fe cation</name>
        <dbReference type="ChEBI" id="CHEBI:24875"/>
    </ligand>
</feature>
<evidence type="ECO:0000259" key="9">
    <source>
        <dbReference type="Pfam" id="PF00814"/>
    </source>
</evidence>
<organism evidence="10 11">
    <name type="scientific">Thermosulfurimonas marina</name>
    <dbReference type="NCBI Taxonomy" id="2047767"/>
    <lineage>
        <taxon>Bacteria</taxon>
        <taxon>Pseudomonadati</taxon>
        <taxon>Thermodesulfobacteriota</taxon>
        <taxon>Thermodesulfobacteria</taxon>
        <taxon>Thermodesulfobacteriales</taxon>
        <taxon>Thermodesulfobacteriaceae</taxon>
        <taxon>Thermosulfurimonas</taxon>
    </lineage>
</organism>
<dbReference type="Pfam" id="PF00814">
    <property type="entry name" value="TsaD"/>
    <property type="match status" value="1"/>
</dbReference>
<dbReference type="AlphaFoldDB" id="A0A6H1WQY5"/>
<keyword evidence="2 8" id="KW-0808">Transferase</keyword>
<dbReference type="FunFam" id="3.30.420.40:FF:000040">
    <property type="entry name" value="tRNA N6-adenosine threonylcarbamoyltransferase"/>
    <property type="match status" value="1"/>
</dbReference>
<feature type="binding site" evidence="8">
    <location>
        <position position="270"/>
    </location>
    <ligand>
        <name>substrate</name>
    </ligand>
</feature>
<dbReference type="NCBIfam" id="TIGR03723">
    <property type="entry name" value="T6A_TsaD_YgjD"/>
    <property type="match status" value="1"/>
</dbReference>
<reference evidence="10 11" key="1">
    <citation type="submission" date="2019-08" db="EMBL/GenBank/DDBJ databases">
        <title>Complete genome sequence of Thermosulfurimonas marina SU872T, an anaerobic thermophilic chemolithoautotrophic bacterium isolated from a shallow marine hydrothermal vent.</title>
        <authorList>
            <person name="Allioux M."/>
            <person name="Jebbar M."/>
            <person name="Slobodkina G."/>
            <person name="Slobodkin A."/>
            <person name="Moalic Y."/>
            <person name="Frolova A."/>
            <person name="Shao Z."/>
            <person name="Alain K."/>
        </authorList>
    </citation>
    <scope>NUCLEOTIDE SEQUENCE [LARGE SCALE GENOMIC DNA]</scope>
    <source>
        <strain evidence="10 11">SU872</strain>
    </source>
</reference>
<comment type="similarity">
    <text evidence="8">Belongs to the KAE1 / TsaD family.</text>
</comment>
<dbReference type="InterPro" id="IPR022450">
    <property type="entry name" value="TsaD"/>
</dbReference>
<comment type="cofactor">
    <cofactor evidence="8">
        <name>Fe(2+)</name>
        <dbReference type="ChEBI" id="CHEBI:29033"/>
    </cofactor>
    <text evidence="8">Binds 1 Fe(2+) ion per subunit.</text>
</comment>